<gene>
    <name evidence="7" type="ORF">SM757_31665</name>
</gene>
<protein>
    <submittedName>
        <fullName evidence="7">Methyl-accepting chemotaxis protein</fullName>
    </submittedName>
</protein>
<dbReference type="InterPro" id="IPR003660">
    <property type="entry name" value="HAMP_dom"/>
</dbReference>
<dbReference type="PANTHER" id="PTHR43531:SF14">
    <property type="entry name" value="METHYL-ACCEPTING CHEMOTAXIS PROTEIN I-RELATED"/>
    <property type="match status" value="1"/>
</dbReference>
<evidence type="ECO:0000259" key="5">
    <source>
        <dbReference type="PROSITE" id="PS50111"/>
    </source>
</evidence>
<dbReference type="Pfam" id="PF05227">
    <property type="entry name" value="CHASE3"/>
    <property type="match status" value="1"/>
</dbReference>
<evidence type="ECO:0000256" key="4">
    <source>
        <dbReference type="SAM" id="Phobius"/>
    </source>
</evidence>
<reference evidence="7 8" key="1">
    <citation type="submission" date="2023-11" db="EMBL/GenBank/DDBJ databases">
        <title>Draft genome of Azohydromonas lata strain H1 (DSM1123), a polyhydroxyalkanoate producer.</title>
        <authorList>
            <person name="Traversa D."/>
            <person name="D'Addabbo P."/>
            <person name="Pazzani C."/>
            <person name="Manzari C."/>
            <person name="Chiara M."/>
            <person name="Scrascia M."/>
        </authorList>
    </citation>
    <scope>NUCLEOTIDE SEQUENCE [LARGE SCALE GENOMIC DNA]</scope>
    <source>
        <strain evidence="7 8">H1</strain>
    </source>
</reference>
<dbReference type="Pfam" id="PF00672">
    <property type="entry name" value="HAMP"/>
    <property type="match status" value="1"/>
</dbReference>
<dbReference type="PRINTS" id="PR00260">
    <property type="entry name" value="CHEMTRNSDUCR"/>
</dbReference>
<dbReference type="CDD" id="cd19410">
    <property type="entry name" value="HK9-like_sensor"/>
    <property type="match status" value="1"/>
</dbReference>
<comment type="similarity">
    <text evidence="2">Belongs to the methyl-accepting chemotaxis (MCP) protein family.</text>
</comment>
<evidence type="ECO:0000259" key="6">
    <source>
        <dbReference type="PROSITE" id="PS50885"/>
    </source>
</evidence>
<dbReference type="SMART" id="SM00283">
    <property type="entry name" value="MA"/>
    <property type="match status" value="1"/>
</dbReference>
<evidence type="ECO:0000313" key="7">
    <source>
        <dbReference type="EMBL" id="MDZ5461140.1"/>
    </source>
</evidence>
<evidence type="ECO:0000313" key="8">
    <source>
        <dbReference type="Proteomes" id="UP001293718"/>
    </source>
</evidence>
<dbReference type="InterPro" id="IPR007891">
    <property type="entry name" value="CHASE3"/>
</dbReference>
<keyword evidence="4" id="KW-1133">Transmembrane helix</keyword>
<dbReference type="RefSeq" id="WP_322468393.1">
    <property type="nucleotide sequence ID" value="NZ_JAXOJX010000098.1"/>
</dbReference>
<dbReference type="Gene3D" id="1.10.287.950">
    <property type="entry name" value="Methyl-accepting chemotaxis protein"/>
    <property type="match status" value="1"/>
</dbReference>
<keyword evidence="4" id="KW-0472">Membrane</keyword>
<dbReference type="InterPro" id="IPR004089">
    <property type="entry name" value="MCPsignal_dom"/>
</dbReference>
<feature type="domain" description="HAMP" evidence="6">
    <location>
        <begin position="213"/>
        <end position="267"/>
    </location>
</feature>
<dbReference type="PROSITE" id="PS50111">
    <property type="entry name" value="CHEMOTAXIS_TRANSDUC_2"/>
    <property type="match status" value="1"/>
</dbReference>
<dbReference type="CDD" id="cd11386">
    <property type="entry name" value="MCP_signal"/>
    <property type="match status" value="1"/>
</dbReference>
<dbReference type="InterPro" id="IPR051310">
    <property type="entry name" value="MCP_chemotaxis"/>
</dbReference>
<keyword evidence="4" id="KW-0812">Transmembrane</keyword>
<feature type="transmembrane region" description="Helical" evidence="4">
    <location>
        <begin position="194"/>
        <end position="212"/>
    </location>
</feature>
<dbReference type="Pfam" id="PF00015">
    <property type="entry name" value="MCPsignal"/>
    <property type="match status" value="1"/>
</dbReference>
<dbReference type="PROSITE" id="PS50885">
    <property type="entry name" value="HAMP"/>
    <property type="match status" value="1"/>
</dbReference>
<keyword evidence="3" id="KW-0807">Transducer</keyword>
<dbReference type="CDD" id="cd06225">
    <property type="entry name" value="HAMP"/>
    <property type="match status" value="1"/>
</dbReference>
<dbReference type="PANTHER" id="PTHR43531">
    <property type="entry name" value="PROTEIN ICFG"/>
    <property type="match status" value="1"/>
</dbReference>
<evidence type="ECO:0000256" key="1">
    <source>
        <dbReference type="ARBA" id="ARBA00022481"/>
    </source>
</evidence>
<evidence type="ECO:0000256" key="3">
    <source>
        <dbReference type="PROSITE-ProRule" id="PRU00284"/>
    </source>
</evidence>
<feature type="domain" description="Methyl-accepting transducer" evidence="5">
    <location>
        <begin position="272"/>
        <end position="501"/>
    </location>
</feature>
<organism evidence="7 8">
    <name type="scientific">Azohydromonas lata</name>
    <dbReference type="NCBI Taxonomy" id="45677"/>
    <lineage>
        <taxon>Bacteria</taxon>
        <taxon>Pseudomonadati</taxon>
        <taxon>Pseudomonadota</taxon>
        <taxon>Betaproteobacteria</taxon>
        <taxon>Burkholderiales</taxon>
        <taxon>Sphaerotilaceae</taxon>
        <taxon>Azohydromonas</taxon>
    </lineage>
</organism>
<dbReference type="SUPFAM" id="SSF58104">
    <property type="entry name" value="Methyl-accepting chemotaxis protein (MCP) signaling domain"/>
    <property type="match status" value="1"/>
</dbReference>
<dbReference type="SMART" id="SM00304">
    <property type="entry name" value="HAMP"/>
    <property type="match status" value="1"/>
</dbReference>
<dbReference type="EMBL" id="JAXOJX010000098">
    <property type="protein sequence ID" value="MDZ5461140.1"/>
    <property type="molecule type" value="Genomic_DNA"/>
</dbReference>
<proteinExistence type="inferred from homology"/>
<accession>A0ABU5IQG7</accession>
<keyword evidence="1" id="KW-0488">Methylation</keyword>
<comment type="caution">
    <text evidence="7">The sequence shown here is derived from an EMBL/GenBank/DDBJ whole genome shotgun (WGS) entry which is preliminary data.</text>
</comment>
<name>A0ABU5IQG7_9BURK</name>
<sequence length="518" mass="54489">MFKNLALGKRLALAFAAVIAVFVAVGAVSLYTGARLKEADSINQHTYVVLDRAANMLAGMVNMETGTRGFLLSGMDGHLGPWNGGQAGFDKSWNELKSLTADNPVQQARLDDIRARSDEFKRVAEGLIALRREVTAGKKPLDALTTEFSQGRDKAAMDAFRALQGQMTTMEEELLVQRSAAADSLRTVNRLSTALGSLLAVVVAVALGLTIARSITRPMQRAVQIAEAVAAGDLSQGQALRVDSSDETGRLLAALKRMSDSLAALVGQVRSASDSIATGSNQIATGNADLSQRTEEQASNLQQTAATMEELNATVANNAQTSQHATQLAERASTAAGQGGEVVGQVVATMEQIQAASRRIADIIGTIDGIAFQTNILALNAAVEAARAGEQGRGFAVVAGEVRNLAQRSANAAHEIKKLINDNVQTVETGTRLVDEAGRSMTDLVSQVQHVSALIREISEATNEQTSGIGQLNDAVTQLDHVTQQNAALVEQSAAAAESLKAQAQRLVSAVGVFRIAA</sequence>
<evidence type="ECO:0000256" key="2">
    <source>
        <dbReference type="ARBA" id="ARBA00029447"/>
    </source>
</evidence>
<keyword evidence="8" id="KW-1185">Reference proteome</keyword>
<dbReference type="Proteomes" id="UP001293718">
    <property type="component" value="Unassembled WGS sequence"/>
</dbReference>
<dbReference type="InterPro" id="IPR004090">
    <property type="entry name" value="Chemotax_Me-accpt_rcpt"/>
</dbReference>